<protein>
    <submittedName>
        <fullName evidence="1">Uncharacterized protein</fullName>
    </submittedName>
</protein>
<sequence>MGIISQINLIDNYTSTSKKVEGSISSMTSKFKVLERATKKSTSAIKSGLDKLTNKRYEIKLKDINNKKIRQDIGKVSHKLKKLSKGGVDLKVTTKNSVSRIQTLKDKIKGVKGKTADIKTKVSGFASALKNFRQVKKELKVMKSPLKIKMSFPMFKKIKQQLKDIGKSMLKLSAKGTMKLFKGVGIGAAALGMAALPVGKKLFDQGSELEGQQISMKHFLGGDEKKSQSYMKALRKEANLTPFSSTEVVGAGTRAVQIAGGDTKKGMQFVKLAEDMAALNPGKTISDAMEALADAYMGEMERLKEFGFKGSKEEFDKAGGNLFKMKDTRGKTLQGMYKGGAEKLSKSGAGKVSTIKGNLESGLQDAGKKMLDKMAPFLEKLIPLSETIGTKIPEIFDTIVEKVQPLVEPIKGIIDGVKQAVEPMLPTISDLANTAIPVVASVLGFMGSVIKAVVVPAFHIINAVIQTIVIPAFNFIKDIIDGTVIPVFQSIADFINTLVIPAFDLIHSTIHGVVVSAFQWLADKVNWLGDAITGAIDKIKSIGTGIKDGITSMWDKLSGGGGGKKGHATGTNYFEGGLTTINERGEELIDLNRGARIYPEGKTTKLIKEDIKKSNIRRSEKHVNYSPTINIYTNKDDGKDIAKEVDKALRRLAVNV</sequence>
<dbReference type="AlphaFoldDB" id="A0A233V9T6"/>
<comment type="caution">
    <text evidence="1">The sequence shown here is derived from an EMBL/GenBank/DDBJ whole genome shotgun (WGS) entry which is preliminary data.</text>
</comment>
<reference evidence="2" key="1">
    <citation type="submission" date="2017-04" db="EMBL/GenBank/DDBJ databases">
        <title>Finegoldia magna isolated from orthopedic joint implant-associated infections.</title>
        <authorList>
            <person name="Bjorklund S."/>
            <person name="Bruggemann H."/>
            <person name="Jensen A."/>
            <person name="Hellmark B."/>
            <person name="Soderquist B."/>
        </authorList>
    </citation>
    <scope>NUCLEOTIDE SEQUENCE [LARGE SCALE GENOMIC DNA]</scope>
    <source>
        <strain evidence="2">CCUG 54800</strain>
    </source>
</reference>
<gene>
    <name evidence="1" type="ORF">B9N49_00600</name>
</gene>
<evidence type="ECO:0000313" key="1">
    <source>
        <dbReference type="EMBL" id="OXZ29154.1"/>
    </source>
</evidence>
<organism evidence="1 2">
    <name type="scientific">Finegoldia magna</name>
    <name type="common">Peptostreptococcus magnus</name>
    <dbReference type="NCBI Taxonomy" id="1260"/>
    <lineage>
        <taxon>Bacteria</taxon>
        <taxon>Bacillati</taxon>
        <taxon>Bacillota</taxon>
        <taxon>Tissierellia</taxon>
        <taxon>Tissierellales</taxon>
        <taxon>Peptoniphilaceae</taxon>
        <taxon>Finegoldia</taxon>
    </lineage>
</organism>
<name>A0A233V9T6_FINMA</name>
<evidence type="ECO:0000313" key="2">
    <source>
        <dbReference type="Proteomes" id="UP000215413"/>
    </source>
</evidence>
<dbReference type="RefSeq" id="WP_094205097.1">
    <property type="nucleotide sequence ID" value="NZ_NDYC01000004.1"/>
</dbReference>
<accession>A0A233V9T6</accession>
<proteinExistence type="predicted"/>
<dbReference type="EMBL" id="NDYC01000004">
    <property type="protein sequence ID" value="OXZ29154.1"/>
    <property type="molecule type" value="Genomic_DNA"/>
</dbReference>
<dbReference type="Proteomes" id="UP000215413">
    <property type="component" value="Unassembled WGS sequence"/>
</dbReference>